<reference evidence="2" key="2">
    <citation type="submission" date="2025-08" db="UniProtKB">
        <authorList>
            <consortium name="RefSeq"/>
        </authorList>
    </citation>
    <scope>IDENTIFICATION</scope>
    <source>
        <tissue evidence="2">Leaf</tissue>
    </source>
</reference>
<accession>A0ABM3RJ76</accession>
<dbReference type="GeneID" id="130470089"/>
<sequence length="146" mass="16489">MVGRSSVKTVIVDQGPTLTDVHRDMLQCNFQEKDIKSVLDAIPVTKAPELDGFNSLFSTLLCQDIIKQDIIKQYNRGQVRPSCMMKLDLRKAYDTVDWKFIKKVMLELGFPASFVHLVMTCLSTTQYSILINGLPSPLIQPRRGEG</sequence>
<dbReference type="RefSeq" id="XP_056695647.1">
    <property type="nucleotide sequence ID" value="XM_056839669.1"/>
</dbReference>
<organism evidence="1 2">
    <name type="scientific">Spinacia oleracea</name>
    <name type="common">Spinach</name>
    <dbReference type="NCBI Taxonomy" id="3562"/>
    <lineage>
        <taxon>Eukaryota</taxon>
        <taxon>Viridiplantae</taxon>
        <taxon>Streptophyta</taxon>
        <taxon>Embryophyta</taxon>
        <taxon>Tracheophyta</taxon>
        <taxon>Spermatophyta</taxon>
        <taxon>Magnoliopsida</taxon>
        <taxon>eudicotyledons</taxon>
        <taxon>Gunneridae</taxon>
        <taxon>Pentapetalae</taxon>
        <taxon>Caryophyllales</taxon>
        <taxon>Chenopodiaceae</taxon>
        <taxon>Chenopodioideae</taxon>
        <taxon>Anserineae</taxon>
        <taxon>Spinacia</taxon>
    </lineage>
</organism>
<name>A0ABM3RJ76_SPIOL</name>
<dbReference type="PANTHER" id="PTHR33116:SF84">
    <property type="entry name" value="RNA-DIRECTED DNA POLYMERASE"/>
    <property type="match status" value="1"/>
</dbReference>
<protein>
    <recommendedName>
        <fullName evidence="3">Reverse transcriptase domain-containing protein</fullName>
    </recommendedName>
</protein>
<gene>
    <name evidence="2" type="primary">LOC130470089</name>
</gene>
<evidence type="ECO:0008006" key="3">
    <source>
        <dbReference type="Google" id="ProtNLM"/>
    </source>
</evidence>
<evidence type="ECO:0000313" key="2">
    <source>
        <dbReference type="RefSeq" id="XP_056695647.1"/>
    </source>
</evidence>
<proteinExistence type="predicted"/>
<reference evidence="1" key="1">
    <citation type="journal article" date="2021" name="Nat. Commun.">
        <title>Genomic analyses provide insights into spinach domestication and the genetic basis of agronomic traits.</title>
        <authorList>
            <person name="Cai X."/>
            <person name="Sun X."/>
            <person name="Xu C."/>
            <person name="Sun H."/>
            <person name="Wang X."/>
            <person name="Ge C."/>
            <person name="Zhang Z."/>
            <person name="Wang Q."/>
            <person name="Fei Z."/>
            <person name="Jiao C."/>
            <person name="Wang Q."/>
        </authorList>
    </citation>
    <scope>NUCLEOTIDE SEQUENCE [LARGE SCALE GENOMIC DNA]</scope>
    <source>
        <strain evidence="1">cv. Varoflay</strain>
    </source>
</reference>
<evidence type="ECO:0000313" key="1">
    <source>
        <dbReference type="Proteomes" id="UP000813463"/>
    </source>
</evidence>
<dbReference type="PANTHER" id="PTHR33116">
    <property type="entry name" value="REVERSE TRANSCRIPTASE ZINC-BINDING DOMAIN-CONTAINING PROTEIN-RELATED-RELATED"/>
    <property type="match status" value="1"/>
</dbReference>
<keyword evidence="1" id="KW-1185">Reference proteome</keyword>
<dbReference type="Proteomes" id="UP000813463">
    <property type="component" value="Chromosome 3"/>
</dbReference>